<sequence>MDRGPSPWSAPLRHFPTSATSALPRSPISDARSPEPQPWAQGLVLASCIYTVANFLHHCLHFDKYQPHIIPIAFVAIVFFGSLTNQDIFLQLLPWALPCGLGASEVVYLLLSFWNAESCEVHSI</sequence>
<keyword evidence="2" id="KW-0472">Membrane</keyword>
<name>A0A6G1FUJ8_9PEZI</name>
<protein>
    <submittedName>
        <fullName evidence="3 5">Uncharacterized protein</fullName>
    </submittedName>
</protein>
<reference evidence="5" key="3">
    <citation type="submission" date="2025-04" db="UniProtKB">
        <authorList>
            <consortium name="RefSeq"/>
        </authorList>
    </citation>
    <scope>IDENTIFICATION</scope>
    <source>
        <strain evidence="5">CBS 781.70</strain>
    </source>
</reference>
<keyword evidence="4" id="KW-1185">Reference proteome</keyword>
<evidence type="ECO:0000313" key="4">
    <source>
        <dbReference type="Proteomes" id="UP000504638"/>
    </source>
</evidence>
<feature type="transmembrane region" description="Helical" evidence="2">
    <location>
        <begin position="39"/>
        <end position="57"/>
    </location>
</feature>
<reference evidence="5" key="2">
    <citation type="submission" date="2020-04" db="EMBL/GenBank/DDBJ databases">
        <authorList>
            <consortium name="NCBI Genome Project"/>
        </authorList>
    </citation>
    <scope>NUCLEOTIDE SEQUENCE</scope>
    <source>
        <strain evidence="5">CBS 781.70</strain>
    </source>
</reference>
<evidence type="ECO:0000313" key="5">
    <source>
        <dbReference type="RefSeq" id="XP_033531085.1"/>
    </source>
</evidence>
<dbReference type="RefSeq" id="XP_033531085.1">
    <property type="nucleotide sequence ID" value="XM_033673987.1"/>
</dbReference>
<accession>A0A6G1FUJ8</accession>
<dbReference type="EMBL" id="ML975172">
    <property type="protein sequence ID" value="KAF1809454.1"/>
    <property type="molecule type" value="Genomic_DNA"/>
</dbReference>
<dbReference type="Proteomes" id="UP000504638">
    <property type="component" value="Unplaced"/>
</dbReference>
<keyword evidence="2" id="KW-0812">Transmembrane</keyword>
<organism evidence="3">
    <name type="scientific">Eremomyces bilateralis CBS 781.70</name>
    <dbReference type="NCBI Taxonomy" id="1392243"/>
    <lineage>
        <taxon>Eukaryota</taxon>
        <taxon>Fungi</taxon>
        <taxon>Dikarya</taxon>
        <taxon>Ascomycota</taxon>
        <taxon>Pezizomycotina</taxon>
        <taxon>Dothideomycetes</taxon>
        <taxon>Dothideomycetes incertae sedis</taxon>
        <taxon>Eremomycetales</taxon>
        <taxon>Eremomycetaceae</taxon>
        <taxon>Eremomyces</taxon>
    </lineage>
</organism>
<feature type="transmembrane region" description="Helical" evidence="2">
    <location>
        <begin position="69"/>
        <end position="89"/>
    </location>
</feature>
<reference evidence="3 5" key="1">
    <citation type="submission" date="2020-01" db="EMBL/GenBank/DDBJ databases">
        <authorList>
            <consortium name="DOE Joint Genome Institute"/>
            <person name="Haridas S."/>
            <person name="Albert R."/>
            <person name="Binder M."/>
            <person name="Bloem J."/>
            <person name="Labutti K."/>
            <person name="Salamov A."/>
            <person name="Andreopoulos B."/>
            <person name="Baker S.E."/>
            <person name="Barry K."/>
            <person name="Bills G."/>
            <person name="Bluhm B.H."/>
            <person name="Cannon C."/>
            <person name="Castanera R."/>
            <person name="Culley D.E."/>
            <person name="Daum C."/>
            <person name="Ezra D."/>
            <person name="Gonzalez J.B."/>
            <person name="Henrissat B."/>
            <person name="Kuo A."/>
            <person name="Liang C."/>
            <person name="Lipzen A."/>
            <person name="Lutzoni F."/>
            <person name="Magnuson J."/>
            <person name="Mondo S."/>
            <person name="Nolan M."/>
            <person name="Ohm R."/>
            <person name="Pangilinan J."/>
            <person name="Park H.-J."/>
            <person name="Ramirez L."/>
            <person name="Alfaro M."/>
            <person name="Sun H."/>
            <person name="Tritt A."/>
            <person name="Yoshinaga Y."/>
            <person name="Zwiers L.-H."/>
            <person name="Turgeon B.G."/>
            <person name="Goodwin S.B."/>
            <person name="Spatafora J.W."/>
            <person name="Crous P.W."/>
            <person name="Grigoriev I.V."/>
        </authorList>
    </citation>
    <scope>NUCLEOTIDE SEQUENCE</scope>
    <source>
        <strain evidence="3 5">CBS 781.70</strain>
    </source>
</reference>
<feature type="transmembrane region" description="Helical" evidence="2">
    <location>
        <begin position="95"/>
        <end position="114"/>
    </location>
</feature>
<dbReference type="AlphaFoldDB" id="A0A6G1FUJ8"/>
<evidence type="ECO:0000256" key="2">
    <source>
        <dbReference type="SAM" id="Phobius"/>
    </source>
</evidence>
<keyword evidence="2" id="KW-1133">Transmembrane helix</keyword>
<proteinExistence type="predicted"/>
<dbReference type="GeneID" id="54414557"/>
<gene>
    <name evidence="3 5" type="ORF">P152DRAFT_157765</name>
</gene>
<evidence type="ECO:0000313" key="3">
    <source>
        <dbReference type="EMBL" id="KAF1809454.1"/>
    </source>
</evidence>
<evidence type="ECO:0000256" key="1">
    <source>
        <dbReference type="SAM" id="MobiDB-lite"/>
    </source>
</evidence>
<feature type="region of interest" description="Disordered" evidence="1">
    <location>
        <begin position="1"/>
        <end position="37"/>
    </location>
</feature>